<dbReference type="RefSeq" id="WP_254269864.1">
    <property type="nucleotide sequence ID" value="NZ_CP100400.1"/>
</dbReference>
<dbReference type="Proteomes" id="UP001595945">
    <property type="component" value="Unassembled WGS sequence"/>
</dbReference>
<reference evidence="1 2" key="1">
    <citation type="journal article" date="2019" name="Int. J. Syst. Evol. Microbiol.">
        <title>The Global Catalogue of Microorganisms (GCM) 10K type strain sequencing project: providing services to taxonomists for standard genome sequencing and annotation.</title>
        <authorList>
            <consortium name="The Broad Institute Genomics Platform"/>
            <consortium name="The Broad Institute Genome Sequencing Center for Infectious Disease"/>
            <person name="Wu L."/>
            <person name="Ma J."/>
        </authorList>
    </citation>
    <scope>NUCLEOTIDE SEQUENCE [LARGE SCALE GENOMIC DNA]</scope>
    <source>
        <strain evidence="1 2">XZYJ18</strain>
    </source>
</reference>
<name>A0ABD5Q1D2_9EURY</name>
<organism evidence="1 2">
    <name type="scientific">Halorussus aquaticus</name>
    <dbReference type="NCBI Taxonomy" id="2953748"/>
    <lineage>
        <taxon>Archaea</taxon>
        <taxon>Methanobacteriati</taxon>
        <taxon>Methanobacteriota</taxon>
        <taxon>Stenosarchaea group</taxon>
        <taxon>Halobacteria</taxon>
        <taxon>Halobacteriales</taxon>
        <taxon>Haladaptataceae</taxon>
        <taxon>Halorussus</taxon>
    </lineage>
</organism>
<protein>
    <submittedName>
        <fullName evidence="1">Uncharacterized protein</fullName>
    </submittedName>
</protein>
<comment type="caution">
    <text evidence="1">The sequence shown here is derived from an EMBL/GenBank/DDBJ whole genome shotgun (WGS) entry which is preliminary data.</text>
</comment>
<dbReference type="EMBL" id="JBHSHT010000001">
    <property type="protein sequence ID" value="MFC4824393.1"/>
    <property type="molecule type" value="Genomic_DNA"/>
</dbReference>
<evidence type="ECO:0000313" key="1">
    <source>
        <dbReference type="EMBL" id="MFC4824393.1"/>
    </source>
</evidence>
<dbReference type="GeneID" id="73044923"/>
<keyword evidence="2" id="KW-1185">Reference proteome</keyword>
<proteinExistence type="predicted"/>
<sequence length="93" mass="10260">MSPTVDELRNEIRESVGRYERVESTAFTKEALAAICDAVDYDIDANRLPSKSRMRAGILWKIGVAEEDDPESAGSAFRKAELEAVAAALRDDE</sequence>
<dbReference type="AlphaFoldDB" id="A0ABD5Q1D2"/>
<accession>A0ABD5Q1D2</accession>
<gene>
    <name evidence="1" type="ORF">ACFO9K_08960</name>
</gene>
<evidence type="ECO:0000313" key="2">
    <source>
        <dbReference type="Proteomes" id="UP001595945"/>
    </source>
</evidence>